<dbReference type="InterPro" id="IPR007111">
    <property type="entry name" value="NACHT_NTPase"/>
</dbReference>
<dbReference type="Pfam" id="PF05729">
    <property type="entry name" value="NACHT"/>
    <property type="match status" value="1"/>
</dbReference>
<feature type="domain" description="NACHT" evidence="2">
    <location>
        <begin position="113"/>
        <end position="230"/>
    </location>
</feature>
<keyword evidence="1" id="KW-1133">Transmembrane helix</keyword>
<reference evidence="3 4" key="1">
    <citation type="submission" date="2022-06" db="EMBL/GenBank/DDBJ databases">
        <title>Genomic Encyclopedia of Archaeal and Bacterial Type Strains, Phase II (KMG-II): from individual species to whole genera.</title>
        <authorList>
            <person name="Goeker M."/>
        </authorList>
    </citation>
    <scope>NUCLEOTIDE SEQUENCE [LARGE SCALE GENOMIC DNA]</scope>
    <source>
        <strain evidence="3 4">DSM 44255</strain>
    </source>
</reference>
<dbReference type="PANTHER" id="PTHR46844">
    <property type="entry name" value="SLR5058 PROTEIN"/>
    <property type="match status" value="1"/>
</dbReference>
<gene>
    <name evidence="3" type="ORF">LV75_001973</name>
</gene>
<sequence>MSIDNLARLTSSPWGWVVAAVALLLVWETAKKWVPELVARLLGWLATRLAGTRVVRARALREYRERVALRYASLPVLFMPDEGLDAAKVYVPLRTSEQTDAGADAYERLKSARRAVVLGRPGAGKTMLLRHSMLTWARDTTWRRGQKVPVLLELHRFADTPEQQIIAQFSEDGFARPERFVARALRDGSLSVLFDGLDEVASAERARVAGHLRAFAARYPECQVVVTCRTAIYDQDLAPEITARFHIADFDDRAIRRFLTQWPGIPDALDAERLMAALRDAPRIMQLAQNPLLLTMIAYLYGGKDETRIVLPHSRAEFYGEVTDILLRRLKDSRNQFKGPQKKALLKHLALAAQAVPANAVDRRTLRYEDVLAEITRVSPTIGVKESDANQVLEEIVDRSGLLLRLDGGSAYMFAHLSLQEYLAAVAYEQNPTALLDAYRANPADWREVVKLWCGAVSANAGPLIAEIFEDDQVLAFECLADAQVVNDEVATMVTAHFTALFVANSDLDAATMAAFGLVAAVPNDRGRRVFQFLEGRSGPSACRALAATKLPRAAKILVNRLPDADARAALVSMGDLAVPLLGAEAEVDLLAEIGTPAAALVLAPMLWRPQAHRVAWHFMWLLRIPEIEAALADAELPADADTPDMAWVWAPFQDRSPRTAGVVAARVALLCGGATDLDIDVVDPRLAIPLLTLADGLVRPVMLLGLVSRAIRVSEHPEPSGWYAALRSYWHVESAPDRDTLAAVEEIALNAVDGHRGAALYQRIPSRLRLLLLAAAANDLRFTRQDWREFPAATAAAAAESGPRLPIALVVPAWTGLVAIVVLSTLGLAPGWALGAAAAVIGLWFLSTTFRREARTGRFSRNPYVVIMAATEVHDLGRTSVIAR</sequence>
<keyword evidence="1" id="KW-0472">Membrane</keyword>
<proteinExistence type="predicted"/>
<comment type="caution">
    <text evidence="3">The sequence shown here is derived from an EMBL/GenBank/DDBJ whole genome shotgun (WGS) entry which is preliminary data.</text>
</comment>
<evidence type="ECO:0000256" key="1">
    <source>
        <dbReference type="SAM" id="Phobius"/>
    </source>
</evidence>
<accession>A0ABT1IA29</accession>
<feature type="transmembrane region" description="Helical" evidence="1">
    <location>
        <begin position="808"/>
        <end position="827"/>
    </location>
</feature>
<dbReference type="InterPro" id="IPR027417">
    <property type="entry name" value="P-loop_NTPase"/>
</dbReference>
<protein>
    <submittedName>
        <fullName evidence="3">NACHT domain-containing protein</fullName>
    </submittedName>
</protein>
<organism evidence="3 4">
    <name type="scientific">Actinokineospora diospyrosa</name>
    <dbReference type="NCBI Taxonomy" id="103728"/>
    <lineage>
        <taxon>Bacteria</taxon>
        <taxon>Bacillati</taxon>
        <taxon>Actinomycetota</taxon>
        <taxon>Actinomycetes</taxon>
        <taxon>Pseudonocardiales</taxon>
        <taxon>Pseudonocardiaceae</taxon>
        <taxon>Actinokineospora</taxon>
    </lineage>
</organism>
<dbReference type="RefSeq" id="WP_253886486.1">
    <property type="nucleotide sequence ID" value="NZ_BAAAVB010000012.1"/>
</dbReference>
<evidence type="ECO:0000259" key="2">
    <source>
        <dbReference type="PROSITE" id="PS50837"/>
    </source>
</evidence>
<keyword evidence="4" id="KW-1185">Reference proteome</keyword>
<dbReference type="EMBL" id="JAMTCO010000005">
    <property type="protein sequence ID" value="MCP2269484.1"/>
    <property type="molecule type" value="Genomic_DNA"/>
</dbReference>
<dbReference type="Proteomes" id="UP001205185">
    <property type="component" value="Unassembled WGS sequence"/>
</dbReference>
<dbReference type="PANTHER" id="PTHR46844:SF1">
    <property type="entry name" value="SLR5058 PROTEIN"/>
    <property type="match status" value="1"/>
</dbReference>
<keyword evidence="1" id="KW-0812">Transmembrane</keyword>
<dbReference type="SUPFAM" id="SSF52540">
    <property type="entry name" value="P-loop containing nucleoside triphosphate hydrolases"/>
    <property type="match status" value="1"/>
</dbReference>
<evidence type="ECO:0000313" key="4">
    <source>
        <dbReference type="Proteomes" id="UP001205185"/>
    </source>
</evidence>
<dbReference type="Gene3D" id="3.40.50.300">
    <property type="entry name" value="P-loop containing nucleotide triphosphate hydrolases"/>
    <property type="match status" value="1"/>
</dbReference>
<name>A0ABT1IA29_9PSEU</name>
<dbReference type="PROSITE" id="PS50837">
    <property type="entry name" value="NACHT"/>
    <property type="match status" value="1"/>
</dbReference>
<evidence type="ECO:0000313" key="3">
    <source>
        <dbReference type="EMBL" id="MCP2269484.1"/>
    </source>
</evidence>